<comment type="caution">
    <text evidence="1">The sequence shown here is derived from an EMBL/GenBank/DDBJ whole genome shotgun (WGS) entry which is preliminary data.</text>
</comment>
<dbReference type="Proteomes" id="UP001558613">
    <property type="component" value="Unassembled WGS sequence"/>
</dbReference>
<keyword evidence="2" id="KW-1185">Reference proteome</keyword>
<accession>A0ABR3MLT6</accession>
<name>A0ABR3MLT6_9TELE</name>
<evidence type="ECO:0000313" key="1">
    <source>
        <dbReference type="EMBL" id="KAL1265567.1"/>
    </source>
</evidence>
<dbReference type="EMBL" id="JAYMGO010000011">
    <property type="protein sequence ID" value="KAL1265567.1"/>
    <property type="molecule type" value="Genomic_DNA"/>
</dbReference>
<evidence type="ECO:0000313" key="2">
    <source>
        <dbReference type="Proteomes" id="UP001558613"/>
    </source>
</evidence>
<proteinExistence type="predicted"/>
<sequence>MELQGGSCILWTGGGKEVCARPFCSLQTQGPAFSFHPGEETAKECLCVYVNYCNVLTPEISMKGVQQGYRHFDIHVCLFVCVPGFPLLVRLKQNKDTKPVM</sequence>
<protein>
    <submittedName>
        <fullName evidence="1">Uncharacterized protein</fullName>
    </submittedName>
</protein>
<reference evidence="1 2" key="1">
    <citation type="submission" date="2023-09" db="EMBL/GenBank/DDBJ databases">
        <authorList>
            <person name="Wang M."/>
        </authorList>
    </citation>
    <scope>NUCLEOTIDE SEQUENCE [LARGE SCALE GENOMIC DNA]</scope>
    <source>
        <strain evidence="1">GT-2023</strain>
        <tissue evidence="1">Liver</tissue>
    </source>
</reference>
<gene>
    <name evidence="1" type="ORF">QQF64_003594</name>
</gene>
<organism evidence="1 2">
    <name type="scientific">Cirrhinus molitorella</name>
    <name type="common">mud carp</name>
    <dbReference type="NCBI Taxonomy" id="172907"/>
    <lineage>
        <taxon>Eukaryota</taxon>
        <taxon>Metazoa</taxon>
        <taxon>Chordata</taxon>
        <taxon>Craniata</taxon>
        <taxon>Vertebrata</taxon>
        <taxon>Euteleostomi</taxon>
        <taxon>Actinopterygii</taxon>
        <taxon>Neopterygii</taxon>
        <taxon>Teleostei</taxon>
        <taxon>Ostariophysi</taxon>
        <taxon>Cypriniformes</taxon>
        <taxon>Cyprinidae</taxon>
        <taxon>Labeoninae</taxon>
        <taxon>Labeonini</taxon>
        <taxon>Cirrhinus</taxon>
    </lineage>
</organism>